<sequence length="71" mass="7887">MSAHLDRFDELVVAMEGVGDGIDEARQLVVLLGSLPSSYDMIVSSIENAKDISLIEVKEKLLKENEKLERV</sequence>
<dbReference type="AlphaFoldDB" id="A0AAV2YSH0"/>
<keyword evidence="2" id="KW-1185">Reference proteome</keyword>
<reference evidence="1" key="2">
    <citation type="journal article" date="2023" name="Microbiol Resour">
        <title>Decontamination and Annotation of the Draft Genome Sequence of the Oomycete Lagenidium giganteum ARSEF 373.</title>
        <authorList>
            <person name="Morgan W.R."/>
            <person name="Tartar A."/>
        </authorList>
    </citation>
    <scope>NUCLEOTIDE SEQUENCE</scope>
    <source>
        <strain evidence="1">ARSEF 373</strain>
    </source>
</reference>
<dbReference type="Proteomes" id="UP001146120">
    <property type="component" value="Unassembled WGS sequence"/>
</dbReference>
<dbReference type="Pfam" id="PF14223">
    <property type="entry name" value="Retrotran_gag_2"/>
    <property type="match status" value="1"/>
</dbReference>
<protein>
    <recommendedName>
        <fullName evidence="3">Retrovirus-related Pol polyprotein from transposon TNT 1-94</fullName>
    </recommendedName>
</protein>
<evidence type="ECO:0000313" key="1">
    <source>
        <dbReference type="EMBL" id="DAZ97050.1"/>
    </source>
</evidence>
<evidence type="ECO:0008006" key="3">
    <source>
        <dbReference type="Google" id="ProtNLM"/>
    </source>
</evidence>
<accession>A0AAV2YSH0</accession>
<gene>
    <name evidence="1" type="ORF">N0F65_012919</name>
</gene>
<organism evidence="1 2">
    <name type="scientific">Lagenidium giganteum</name>
    <dbReference type="NCBI Taxonomy" id="4803"/>
    <lineage>
        <taxon>Eukaryota</taxon>
        <taxon>Sar</taxon>
        <taxon>Stramenopiles</taxon>
        <taxon>Oomycota</taxon>
        <taxon>Peronosporomycetes</taxon>
        <taxon>Pythiales</taxon>
        <taxon>Pythiaceae</taxon>
    </lineage>
</organism>
<comment type="caution">
    <text evidence="1">The sequence shown here is derived from an EMBL/GenBank/DDBJ whole genome shotgun (WGS) entry which is preliminary data.</text>
</comment>
<evidence type="ECO:0000313" key="2">
    <source>
        <dbReference type="Proteomes" id="UP001146120"/>
    </source>
</evidence>
<reference evidence="1" key="1">
    <citation type="submission" date="2022-11" db="EMBL/GenBank/DDBJ databases">
        <authorList>
            <person name="Morgan W.R."/>
            <person name="Tartar A."/>
        </authorList>
    </citation>
    <scope>NUCLEOTIDE SEQUENCE</scope>
    <source>
        <strain evidence="1">ARSEF 373</strain>
    </source>
</reference>
<name>A0AAV2YSH0_9STRA</name>
<dbReference type="EMBL" id="DAKRPA010000148">
    <property type="protein sequence ID" value="DAZ97050.1"/>
    <property type="molecule type" value="Genomic_DNA"/>
</dbReference>
<proteinExistence type="predicted"/>